<feature type="region of interest" description="Disordered" evidence="1">
    <location>
        <begin position="74"/>
        <end position="115"/>
    </location>
</feature>
<feature type="compositionally biased region" description="Basic and acidic residues" evidence="1">
    <location>
        <begin position="182"/>
        <end position="191"/>
    </location>
</feature>
<evidence type="ECO:0000313" key="3">
    <source>
        <dbReference type="Proteomes" id="UP000765509"/>
    </source>
</evidence>
<feature type="compositionally biased region" description="Pro residues" evidence="1">
    <location>
        <begin position="149"/>
        <end position="163"/>
    </location>
</feature>
<feature type="compositionally biased region" description="Low complexity" evidence="1">
    <location>
        <begin position="9"/>
        <end position="18"/>
    </location>
</feature>
<keyword evidence="3" id="KW-1185">Reference proteome</keyword>
<dbReference type="AlphaFoldDB" id="A0A9Q3PXD5"/>
<feature type="region of interest" description="Disordered" evidence="1">
    <location>
        <begin position="1"/>
        <end position="34"/>
    </location>
</feature>
<evidence type="ECO:0000313" key="2">
    <source>
        <dbReference type="EMBL" id="MBW0575707.1"/>
    </source>
</evidence>
<name>A0A9Q3PXD5_9BASI</name>
<reference evidence="2" key="1">
    <citation type="submission" date="2021-03" db="EMBL/GenBank/DDBJ databases">
        <title>Draft genome sequence of rust myrtle Austropuccinia psidii MF-1, a brazilian biotype.</title>
        <authorList>
            <person name="Quecine M.C."/>
            <person name="Pachon D.M.R."/>
            <person name="Bonatelli M.L."/>
            <person name="Correr F.H."/>
            <person name="Franceschini L.M."/>
            <person name="Leite T.F."/>
            <person name="Margarido G.R.A."/>
            <person name="Almeida C.A."/>
            <person name="Ferrarezi J.A."/>
            <person name="Labate C.A."/>
        </authorList>
    </citation>
    <scope>NUCLEOTIDE SEQUENCE</scope>
    <source>
        <strain evidence="2">MF-1</strain>
    </source>
</reference>
<dbReference type="EMBL" id="AVOT02096840">
    <property type="protein sequence ID" value="MBW0575707.1"/>
    <property type="molecule type" value="Genomic_DNA"/>
</dbReference>
<organism evidence="2 3">
    <name type="scientific">Austropuccinia psidii MF-1</name>
    <dbReference type="NCBI Taxonomy" id="1389203"/>
    <lineage>
        <taxon>Eukaryota</taxon>
        <taxon>Fungi</taxon>
        <taxon>Dikarya</taxon>
        <taxon>Basidiomycota</taxon>
        <taxon>Pucciniomycotina</taxon>
        <taxon>Pucciniomycetes</taxon>
        <taxon>Pucciniales</taxon>
        <taxon>Sphaerophragmiaceae</taxon>
        <taxon>Austropuccinia</taxon>
    </lineage>
</organism>
<evidence type="ECO:0000256" key="1">
    <source>
        <dbReference type="SAM" id="MobiDB-lite"/>
    </source>
</evidence>
<comment type="caution">
    <text evidence="2">The sequence shown here is derived from an EMBL/GenBank/DDBJ whole genome shotgun (WGS) entry which is preliminary data.</text>
</comment>
<dbReference type="Proteomes" id="UP000765509">
    <property type="component" value="Unassembled WGS sequence"/>
</dbReference>
<sequence>MDTGKDSRQLAQFPQQNQPNPPLQDSPVCSLPCEQTPWQLTPGLSGTQWSEDLFHSKQPKFHLISTFNSRELTLPPFVEPSQANEPPIPGQSSSSEPHEDVPACEPEPEVAPMQSMEEPFGKSQLFLTLPLTISSLPHSIIIIDDIPVRSPPRVPSPSTPTPVPSTVIPPIAPKNPTASSPHSHDEPRQEFTDLQPTLIIP</sequence>
<proteinExistence type="predicted"/>
<accession>A0A9Q3PXD5</accession>
<protein>
    <submittedName>
        <fullName evidence="2">Uncharacterized protein</fullName>
    </submittedName>
</protein>
<feature type="region of interest" description="Disordered" evidence="1">
    <location>
        <begin position="147"/>
        <end position="201"/>
    </location>
</feature>
<gene>
    <name evidence="2" type="ORF">O181_115422</name>
</gene>